<dbReference type="EMBL" id="KN422763">
    <property type="protein sequence ID" value="KHG22765.1"/>
    <property type="molecule type" value="Genomic_DNA"/>
</dbReference>
<proteinExistence type="predicted"/>
<dbReference type="AlphaFoldDB" id="A0A0B0PCS2"/>
<keyword evidence="2" id="KW-1185">Reference proteome</keyword>
<name>A0A0B0PCS2_GOSAR</name>
<evidence type="ECO:0000313" key="2">
    <source>
        <dbReference type="Proteomes" id="UP000032142"/>
    </source>
</evidence>
<reference evidence="2" key="1">
    <citation type="submission" date="2014-09" db="EMBL/GenBank/DDBJ databases">
        <authorList>
            <person name="Mudge J."/>
            <person name="Ramaraj T."/>
            <person name="Lindquist I.E."/>
            <person name="Bharti A.K."/>
            <person name="Sundararajan A."/>
            <person name="Cameron C.T."/>
            <person name="Woodward J.E."/>
            <person name="May G.D."/>
            <person name="Brubaker C."/>
            <person name="Broadhvest J."/>
            <person name="Wilkins T.A."/>
        </authorList>
    </citation>
    <scope>NUCLEOTIDE SEQUENCE</scope>
    <source>
        <strain evidence="2">cv. AKA8401</strain>
    </source>
</reference>
<gene>
    <name evidence="1" type="ORF">F383_28684</name>
</gene>
<organism evidence="1 2">
    <name type="scientific">Gossypium arboreum</name>
    <name type="common">Tree cotton</name>
    <name type="synonym">Gossypium nanking</name>
    <dbReference type="NCBI Taxonomy" id="29729"/>
    <lineage>
        <taxon>Eukaryota</taxon>
        <taxon>Viridiplantae</taxon>
        <taxon>Streptophyta</taxon>
        <taxon>Embryophyta</taxon>
        <taxon>Tracheophyta</taxon>
        <taxon>Spermatophyta</taxon>
        <taxon>Magnoliopsida</taxon>
        <taxon>eudicotyledons</taxon>
        <taxon>Gunneridae</taxon>
        <taxon>Pentapetalae</taxon>
        <taxon>rosids</taxon>
        <taxon>malvids</taxon>
        <taxon>Malvales</taxon>
        <taxon>Malvaceae</taxon>
        <taxon>Malvoideae</taxon>
        <taxon>Gossypium</taxon>
    </lineage>
</organism>
<protein>
    <submittedName>
        <fullName evidence="1">Uncharacterized protein</fullName>
    </submittedName>
</protein>
<dbReference type="Proteomes" id="UP000032142">
    <property type="component" value="Unassembled WGS sequence"/>
</dbReference>
<accession>A0A0B0PCS2</accession>
<evidence type="ECO:0000313" key="1">
    <source>
        <dbReference type="EMBL" id="KHG22765.1"/>
    </source>
</evidence>
<sequence length="43" mass="5579">MWPHDRIYFVLDYDFKYYYLGYFYCNKAFMDFYLDLGFVYRCL</sequence>